<dbReference type="EMBL" id="MG011690">
    <property type="protein sequence ID" value="AVK76344.1"/>
    <property type="molecule type" value="Genomic_DNA"/>
</dbReference>
<proteinExistence type="predicted"/>
<dbReference type="PANTHER" id="PTHR15427:SF33">
    <property type="entry name" value="COLLAGEN IV NC1 DOMAIN-CONTAINING PROTEIN"/>
    <property type="match status" value="1"/>
</dbReference>
<dbReference type="CDD" id="cd02795">
    <property type="entry name" value="CBM6-CBM35-CBM36_like"/>
    <property type="match status" value="1"/>
</dbReference>
<evidence type="ECO:0000256" key="2">
    <source>
        <dbReference type="ARBA" id="ARBA00022525"/>
    </source>
</evidence>
<sequence>MSKNVGVRHTERSCAGAPPGCGRHQAQTKRPGCQRRPLPSSVAVRVPGPPGPPGAPGAVGSSGPQGIPGAIGAPGQAGPAGTVGSQGPTGAQGPPGDAGPAGPPGPPASPTTVAFRATKNLAQGTLGPGTTTTVIYQQEIFDLADGAASDNYDPVTSAFTAPVSGVYRFQAPSTVIRFLALSNNVVFRLVADSGAPPIERWVAVPVVSGVTDTFAAGLSGDFLLAAGQTVRVEVTVNGPGVVVIPVNPPAPSFTGALVMPTEAAG</sequence>
<dbReference type="GeneID" id="36843057"/>
<gene>
    <name evidence="4" type="ORF">pneo_cds_737</name>
</gene>
<evidence type="ECO:0000256" key="3">
    <source>
        <dbReference type="SAM" id="MobiDB-lite"/>
    </source>
</evidence>
<reference evidence="4" key="1">
    <citation type="journal article" date="2018" name="Nat. Commun.">
        <title>Diversity and evolution of the emerging Pandoraviridae family.</title>
        <authorList>
            <person name="Legendre M."/>
            <person name="Fabre E."/>
            <person name="Poirot O."/>
            <person name="Jeudy S."/>
            <person name="Lartigue A."/>
            <person name="Alempic J.M."/>
            <person name="Beucher L."/>
            <person name="Philippe N."/>
            <person name="Bertaux L."/>
            <person name="Christo-Foroux E."/>
            <person name="Labadie K."/>
            <person name="Coute Y."/>
            <person name="Abergel C."/>
            <person name="Claverie J.M."/>
        </authorList>
    </citation>
    <scope>NUCLEOTIDE SEQUENCE [LARGE SCALE GENOMIC DNA]</scope>
    <source>
        <strain evidence="4">Neocaledonia</strain>
    </source>
</reference>
<dbReference type="SUPFAM" id="SSF49842">
    <property type="entry name" value="TNF-like"/>
    <property type="match status" value="1"/>
</dbReference>
<dbReference type="PANTHER" id="PTHR15427">
    <property type="entry name" value="EMILIN ELASTIN MICROFIBRIL INTERFACE-LOCATED PROTEIN ELASTIN MICROFIBRIL INTERFACER"/>
    <property type="match status" value="1"/>
</dbReference>
<evidence type="ECO:0000313" key="4">
    <source>
        <dbReference type="EMBL" id="AVK76344.1"/>
    </source>
</evidence>
<evidence type="ECO:0000256" key="1">
    <source>
        <dbReference type="ARBA" id="ARBA00004613"/>
    </source>
</evidence>
<dbReference type="Pfam" id="PF01391">
    <property type="entry name" value="Collagen"/>
    <property type="match status" value="1"/>
</dbReference>
<feature type="region of interest" description="Disordered" evidence="3">
    <location>
        <begin position="1"/>
        <end position="112"/>
    </location>
</feature>
<comment type="subcellular location">
    <subcellularLocation>
        <location evidence="1">Secreted</location>
    </subcellularLocation>
</comment>
<dbReference type="Proteomes" id="UP000249287">
    <property type="component" value="Segment"/>
</dbReference>
<keyword evidence="2" id="KW-0964">Secreted</keyword>
<protein>
    <submittedName>
        <fullName evidence="4">CBM6-CBM35-CBM36 like incomplete domain containing protein</fullName>
    </submittedName>
</protein>
<dbReference type="InterPro" id="IPR008160">
    <property type="entry name" value="Collagen"/>
</dbReference>
<accession>A0A2U7UD20</accession>
<dbReference type="InterPro" id="IPR050392">
    <property type="entry name" value="Collagen/C1q_domain"/>
</dbReference>
<dbReference type="RefSeq" id="YP_009482347.1">
    <property type="nucleotide sequence ID" value="NC_037666.1"/>
</dbReference>
<feature type="compositionally biased region" description="Low complexity" evidence="3">
    <location>
        <begin position="56"/>
        <end position="100"/>
    </location>
</feature>
<organism evidence="4">
    <name type="scientific">Pandoravirus neocaledonia</name>
    <dbReference type="NCBI Taxonomy" id="2107708"/>
    <lineage>
        <taxon>Viruses</taxon>
        <taxon>Pandoravirus</taxon>
    </lineage>
</organism>
<dbReference type="KEGG" id="vg:36843057"/>
<dbReference type="Gene3D" id="2.60.120.40">
    <property type="match status" value="1"/>
</dbReference>
<dbReference type="InterPro" id="IPR008983">
    <property type="entry name" value="Tumour_necrosis_fac-like_dom"/>
</dbReference>
<name>A0A2U7UD20_9VIRU</name>